<keyword evidence="8" id="KW-1185">Reference proteome</keyword>
<dbReference type="GO" id="GO:0034975">
    <property type="term" value="P:protein folding in endoplasmic reticulum"/>
    <property type="evidence" value="ECO:0007669"/>
    <property type="project" value="TreeGrafter"/>
</dbReference>
<dbReference type="PROSITE" id="PS50076">
    <property type="entry name" value="DNAJ_2"/>
    <property type="match status" value="1"/>
</dbReference>
<dbReference type="InterPro" id="IPR036869">
    <property type="entry name" value="J_dom_sf"/>
</dbReference>
<keyword evidence="3" id="KW-0256">Endoplasmic reticulum</keyword>
<dbReference type="Gene3D" id="1.10.287.110">
    <property type="entry name" value="DnaJ domain"/>
    <property type="match status" value="1"/>
</dbReference>
<dbReference type="PRINTS" id="PR00625">
    <property type="entry name" value="JDOMAIN"/>
</dbReference>
<evidence type="ECO:0000256" key="2">
    <source>
        <dbReference type="ARBA" id="ARBA00022729"/>
    </source>
</evidence>
<dbReference type="PANTHER" id="PTHR44140">
    <property type="entry name" value="LD25575P"/>
    <property type="match status" value="1"/>
</dbReference>
<keyword evidence="5" id="KW-1133">Transmembrane helix</keyword>
<sequence>MIYSVSLTFILILFLFIGITVGFNRAIGMAPVLFIVFLLVTFLGWFAINFFWLILLIIFINYLKNRNQPKGTRRTYYYRYNGNNAKDFEDFFRQAGGDFKGQQQDSYHNRNNPFGYTEDRGKYYDILGISRDASRDEIKKAYRDLVKKHHPDKFTNASEIEKEQHENKLKEINEAYEKLSKDFS</sequence>
<feature type="transmembrane region" description="Helical" evidence="5">
    <location>
        <begin position="7"/>
        <end position="27"/>
    </location>
</feature>
<feature type="domain" description="J" evidence="6">
    <location>
        <begin position="122"/>
        <end position="184"/>
    </location>
</feature>
<evidence type="ECO:0000259" key="6">
    <source>
        <dbReference type="PROSITE" id="PS50076"/>
    </source>
</evidence>
<evidence type="ECO:0000313" key="8">
    <source>
        <dbReference type="Proteomes" id="UP000255328"/>
    </source>
</evidence>
<dbReference type="CDD" id="cd06257">
    <property type="entry name" value="DnaJ"/>
    <property type="match status" value="1"/>
</dbReference>
<keyword evidence="4" id="KW-0175">Coiled coil</keyword>
<comment type="subcellular location">
    <subcellularLocation>
        <location evidence="1">Endoplasmic reticulum</location>
    </subcellularLocation>
</comment>
<organism evidence="7 8">
    <name type="scientific">Fusobacterium necrogenes</name>
    <dbReference type="NCBI Taxonomy" id="858"/>
    <lineage>
        <taxon>Bacteria</taxon>
        <taxon>Fusobacteriati</taxon>
        <taxon>Fusobacteriota</taxon>
        <taxon>Fusobacteriia</taxon>
        <taxon>Fusobacteriales</taxon>
        <taxon>Fusobacteriaceae</taxon>
        <taxon>Fusobacterium</taxon>
    </lineage>
</organism>
<reference evidence="7 8" key="1">
    <citation type="submission" date="2018-06" db="EMBL/GenBank/DDBJ databases">
        <authorList>
            <consortium name="Pathogen Informatics"/>
            <person name="Doyle S."/>
        </authorList>
    </citation>
    <scope>NUCLEOTIDE SEQUENCE [LARGE SCALE GENOMIC DNA]</scope>
    <source>
        <strain evidence="7 8">NCTC10723</strain>
    </source>
</reference>
<evidence type="ECO:0000313" key="7">
    <source>
        <dbReference type="EMBL" id="STO31996.1"/>
    </source>
</evidence>
<dbReference type="AlphaFoldDB" id="A0A377GYI8"/>
<feature type="transmembrane region" description="Helical" evidence="5">
    <location>
        <begin position="33"/>
        <end position="63"/>
    </location>
</feature>
<dbReference type="Pfam" id="PF00226">
    <property type="entry name" value="DnaJ"/>
    <property type="match status" value="1"/>
</dbReference>
<dbReference type="GO" id="GO:0051787">
    <property type="term" value="F:misfolded protein binding"/>
    <property type="evidence" value="ECO:0007669"/>
    <property type="project" value="TreeGrafter"/>
</dbReference>
<keyword evidence="2" id="KW-0732">Signal</keyword>
<dbReference type="RefSeq" id="WP_115270799.1">
    <property type="nucleotide sequence ID" value="NZ_CASFEE010000027.1"/>
</dbReference>
<name>A0A377GYI8_9FUSO</name>
<proteinExistence type="predicted"/>
<dbReference type="GO" id="GO:0051087">
    <property type="term" value="F:protein-folding chaperone binding"/>
    <property type="evidence" value="ECO:0007669"/>
    <property type="project" value="TreeGrafter"/>
</dbReference>
<feature type="coiled-coil region" evidence="4">
    <location>
        <begin position="155"/>
        <end position="182"/>
    </location>
</feature>
<dbReference type="SUPFAM" id="SSF46565">
    <property type="entry name" value="Chaperone J-domain"/>
    <property type="match status" value="1"/>
</dbReference>
<evidence type="ECO:0000256" key="4">
    <source>
        <dbReference type="SAM" id="Coils"/>
    </source>
</evidence>
<keyword evidence="5" id="KW-0812">Transmembrane</keyword>
<protein>
    <submittedName>
        <fullName evidence="7">Chaperone protein DnaJ</fullName>
    </submittedName>
</protein>
<dbReference type="EMBL" id="UGGU01000003">
    <property type="protein sequence ID" value="STO31996.1"/>
    <property type="molecule type" value="Genomic_DNA"/>
</dbReference>
<gene>
    <name evidence="7" type="primary">dnaJ_2</name>
    <name evidence="7" type="ORF">NCTC10723_01460</name>
</gene>
<evidence type="ECO:0000256" key="3">
    <source>
        <dbReference type="ARBA" id="ARBA00022824"/>
    </source>
</evidence>
<keyword evidence="5" id="KW-0472">Membrane</keyword>
<dbReference type="OrthoDB" id="9779889at2"/>
<dbReference type="InterPro" id="IPR051727">
    <property type="entry name" value="DnaJ_C3_Co-chaperones"/>
</dbReference>
<evidence type="ECO:0000256" key="1">
    <source>
        <dbReference type="ARBA" id="ARBA00004240"/>
    </source>
</evidence>
<dbReference type="PANTHER" id="PTHR44140:SF2">
    <property type="entry name" value="LD25575P"/>
    <property type="match status" value="1"/>
</dbReference>
<dbReference type="Proteomes" id="UP000255328">
    <property type="component" value="Unassembled WGS sequence"/>
</dbReference>
<dbReference type="SMART" id="SM00271">
    <property type="entry name" value="DnaJ"/>
    <property type="match status" value="1"/>
</dbReference>
<accession>A0A377GYI8</accession>
<dbReference type="InterPro" id="IPR001623">
    <property type="entry name" value="DnaJ_domain"/>
</dbReference>
<evidence type="ECO:0000256" key="5">
    <source>
        <dbReference type="SAM" id="Phobius"/>
    </source>
</evidence>